<keyword evidence="2" id="KW-1185">Reference proteome</keyword>
<comment type="caution">
    <text evidence="1">The sequence shown here is derived from an EMBL/GenBank/DDBJ whole genome shotgun (WGS) entry which is preliminary data.</text>
</comment>
<dbReference type="AlphaFoldDB" id="A0A4Z2EVP1"/>
<reference evidence="1 2" key="1">
    <citation type="submission" date="2019-03" db="EMBL/GenBank/DDBJ databases">
        <title>First draft genome of Liparis tanakae, snailfish: a comprehensive survey of snailfish specific genes.</title>
        <authorList>
            <person name="Kim W."/>
            <person name="Song I."/>
            <person name="Jeong J.-H."/>
            <person name="Kim D."/>
            <person name="Kim S."/>
            <person name="Ryu S."/>
            <person name="Song J.Y."/>
            <person name="Lee S.K."/>
        </authorList>
    </citation>
    <scope>NUCLEOTIDE SEQUENCE [LARGE SCALE GENOMIC DNA]</scope>
    <source>
        <tissue evidence="1">Muscle</tissue>
    </source>
</reference>
<proteinExistence type="predicted"/>
<organism evidence="1 2">
    <name type="scientific">Liparis tanakae</name>
    <name type="common">Tanaka's snailfish</name>
    <dbReference type="NCBI Taxonomy" id="230148"/>
    <lineage>
        <taxon>Eukaryota</taxon>
        <taxon>Metazoa</taxon>
        <taxon>Chordata</taxon>
        <taxon>Craniata</taxon>
        <taxon>Vertebrata</taxon>
        <taxon>Euteleostomi</taxon>
        <taxon>Actinopterygii</taxon>
        <taxon>Neopterygii</taxon>
        <taxon>Teleostei</taxon>
        <taxon>Neoteleostei</taxon>
        <taxon>Acanthomorphata</taxon>
        <taxon>Eupercaria</taxon>
        <taxon>Perciformes</taxon>
        <taxon>Cottioidei</taxon>
        <taxon>Cottales</taxon>
        <taxon>Liparidae</taxon>
        <taxon>Liparis</taxon>
    </lineage>
</organism>
<name>A0A4Z2EVP1_9TELE</name>
<gene>
    <name evidence="1" type="ORF">EYF80_057537</name>
</gene>
<protein>
    <submittedName>
        <fullName evidence="1">Uncharacterized protein</fullName>
    </submittedName>
</protein>
<evidence type="ECO:0000313" key="1">
    <source>
        <dbReference type="EMBL" id="TNN32302.1"/>
    </source>
</evidence>
<dbReference type="EMBL" id="SRLO01002785">
    <property type="protein sequence ID" value="TNN32302.1"/>
    <property type="molecule type" value="Genomic_DNA"/>
</dbReference>
<dbReference type="Proteomes" id="UP000314294">
    <property type="component" value="Unassembled WGS sequence"/>
</dbReference>
<sequence length="123" mass="13725">MEGTTSVKLALACVQEPAGCKTRSDVQPWRISEMIPSIPAGRRQQSGFNHREAYREQPVHGDHPAYSDHAAHMLSIVSFLIPTDSIGCKDSKDVSFFKIRLFLARKGSITPDAPLKTRRPQNH</sequence>
<accession>A0A4Z2EVP1</accession>
<evidence type="ECO:0000313" key="2">
    <source>
        <dbReference type="Proteomes" id="UP000314294"/>
    </source>
</evidence>